<accession>G2YGA5</accession>
<dbReference type="AlphaFoldDB" id="G2YGA5"/>
<reference evidence="2" key="1">
    <citation type="journal article" date="2011" name="PLoS Genet.">
        <title>Genomic analysis of the necrotrophic fungal pathogens Sclerotinia sclerotiorum and Botrytis cinerea.</title>
        <authorList>
            <person name="Amselem J."/>
            <person name="Cuomo C.A."/>
            <person name="van Kan J.A."/>
            <person name="Viaud M."/>
            <person name="Benito E.P."/>
            <person name="Couloux A."/>
            <person name="Coutinho P.M."/>
            <person name="de Vries R.P."/>
            <person name="Dyer P.S."/>
            <person name="Fillinger S."/>
            <person name="Fournier E."/>
            <person name="Gout L."/>
            <person name="Hahn M."/>
            <person name="Kohn L."/>
            <person name="Lapalu N."/>
            <person name="Plummer K.M."/>
            <person name="Pradier J.M."/>
            <person name="Quevillon E."/>
            <person name="Sharon A."/>
            <person name="Simon A."/>
            <person name="ten Have A."/>
            <person name="Tudzynski B."/>
            <person name="Tudzynski P."/>
            <person name="Wincker P."/>
            <person name="Andrew M."/>
            <person name="Anthouard V."/>
            <person name="Beever R.E."/>
            <person name="Beffa R."/>
            <person name="Benoit I."/>
            <person name="Bouzid O."/>
            <person name="Brault B."/>
            <person name="Chen Z."/>
            <person name="Choquer M."/>
            <person name="Collemare J."/>
            <person name="Cotton P."/>
            <person name="Danchin E.G."/>
            <person name="Da Silva C."/>
            <person name="Gautier A."/>
            <person name="Giraud C."/>
            <person name="Giraud T."/>
            <person name="Gonzalez C."/>
            <person name="Grossetete S."/>
            <person name="Guldener U."/>
            <person name="Henrissat B."/>
            <person name="Howlett B.J."/>
            <person name="Kodira C."/>
            <person name="Kretschmer M."/>
            <person name="Lappartient A."/>
            <person name="Leroch M."/>
            <person name="Levis C."/>
            <person name="Mauceli E."/>
            <person name="Neuveglise C."/>
            <person name="Oeser B."/>
            <person name="Pearson M."/>
            <person name="Poulain J."/>
            <person name="Poussereau N."/>
            <person name="Quesneville H."/>
            <person name="Rascle C."/>
            <person name="Schumacher J."/>
            <person name="Segurens B."/>
            <person name="Sexton A."/>
            <person name="Silva E."/>
            <person name="Sirven C."/>
            <person name="Soanes D.M."/>
            <person name="Talbot N.J."/>
            <person name="Templeton M."/>
            <person name="Yandava C."/>
            <person name="Yarden O."/>
            <person name="Zeng Q."/>
            <person name="Rollins J.A."/>
            <person name="Lebrun M.H."/>
            <person name="Dickman M."/>
        </authorList>
    </citation>
    <scope>NUCLEOTIDE SEQUENCE [LARGE SCALE GENOMIC DNA]</scope>
    <source>
        <strain evidence="2">T4</strain>
    </source>
</reference>
<name>G2YGA5_BOTF4</name>
<organism evidence="1 2">
    <name type="scientific">Botryotinia fuckeliana (strain T4)</name>
    <name type="common">Noble rot fungus</name>
    <name type="synonym">Botrytis cinerea</name>
    <dbReference type="NCBI Taxonomy" id="999810"/>
    <lineage>
        <taxon>Eukaryota</taxon>
        <taxon>Fungi</taxon>
        <taxon>Dikarya</taxon>
        <taxon>Ascomycota</taxon>
        <taxon>Pezizomycotina</taxon>
        <taxon>Leotiomycetes</taxon>
        <taxon>Helotiales</taxon>
        <taxon>Sclerotiniaceae</taxon>
        <taxon>Botrytis</taxon>
    </lineage>
</organism>
<evidence type="ECO:0000313" key="2">
    <source>
        <dbReference type="Proteomes" id="UP000008177"/>
    </source>
</evidence>
<sequence>MIGHFETPTVPVVAESAIDEVNTSIISINEAIKSKS</sequence>
<dbReference type="Proteomes" id="UP000008177">
    <property type="component" value="Unplaced contigs"/>
</dbReference>
<dbReference type="EMBL" id="FQ790329">
    <property type="protein sequence ID" value="CCD50803.1"/>
    <property type="molecule type" value="Genomic_DNA"/>
</dbReference>
<dbReference type="HOGENOM" id="CLU_3359577_0_0_1"/>
<gene>
    <name evidence="1" type="ORF">BofuT4_uP087070.1</name>
</gene>
<protein>
    <submittedName>
        <fullName evidence="1">Uncharacterized protein</fullName>
    </submittedName>
</protein>
<proteinExistence type="predicted"/>
<evidence type="ECO:0000313" key="1">
    <source>
        <dbReference type="EMBL" id="CCD50803.1"/>
    </source>
</evidence>
<dbReference type="InParanoid" id="G2YGA5"/>